<name>A0ABT5ZTM6_9ACTN</name>
<evidence type="ECO:0000259" key="1">
    <source>
        <dbReference type="Pfam" id="PF04149"/>
    </source>
</evidence>
<dbReference type="Proteomes" id="UP001216579">
    <property type="component" value="Unassembled WGS sequence"/>
</dbReference>
<evidence type="ECO:0000313" key="2">
    <source>
        <dbReference type="EMBL" id="MDF3293187.1"/>
    </source>
</evidence>
<accession>A0ABT5ZTM6</accession>
<dbReference type="RefSeq" id="WP_276096127.1">
    <property type="nucleotide sequence ID" value="NZ_JARJBC010000023.1"/>
</dbReference>
<comment type="caution">
    <text evidence="2">The sequence shown here is derived from an EMBL/GenBank/DDBJ whole genome shotgun (WGS) entry which is preliminary data.</text>
</comment>
<evidence type="ECO:0000313" key="3">
    <source>
        <dbReference type="Proteomes" id="UP001216579"/>
    </source>
</evidence>
<dbReference type="EMBL" id="JARJBC010000023">
    <property type="protein sequence ID" value="MDF3293187.1"/>
    <property type="molecule type" value="Genomic_DNA"/>
</dbReference>
<dbReference type="InterPro" id="IPR007278">
    <property type="entry name" value="DUF397"/>
</dbReference>
<sequence>MREVADGLAWFKSTYSNGAGNCVEIAATTGSAYVRDSKDPHGPALRFSADAWFSFVQAVKDDEIA</sequence>
<feature type="domain" description="DUF397" evidence="1">
    <location>
        <begin position="8"/>
        <end position="60"/>
    </location>
</feature>
<gene>
    <name evidence="2" type="ORF">P3G67_29025</name>
</gene>
<proteinExistence type="predicted"/>
<dbReference type="Pfam" id="PF04149">
    <property type="entry name" value="DUF397"/>
    <property type="match status" value="1"/>
</dbReference>
<reference evidence="2 3" key="1">
    <citation type="submission" date="2023-03" db="EMBL/GenBank/DDBJ databases">
        <title>Draft genome sequence of Streptomyces sp. RB6PN23 isolated from peat swamp forest in Thailand.</title>
        <authorList>
            <person name="Klaysubun C."/>
            <person name="Duangmal K."/>
        </authorList>
    </citation>
    <scope>NUCLEOTIDE SEQUENCE [LARGE SCALE GENOMIC DNA]</scope>
    <source>
        <strain evidence="2 3">RB6PN23</strain>
    </source>
</reference>
<protein>
    <submittedName>
        <fullName evidence="2">DUF397 domain-containing protein</fullName>
    </submittedName>
</protein>
<organism evidence="2 3">
    <name type="scientific">Streptomyces silvisoli</name>
    <dbReference type="NCBI Taxonomy" id="3034235"/>
    <lineage>
        <taxon>Bacteria</taxon>
        <taxon>Bacillati</taxon>
        <taxon>Actinomycetota</taxon>
        <taxon>Actinomycetes</taxon>
        <taxon>Kitasatosporales</taxon>
        <taxon>Streptomycetaceae</taxon>
        <taxon>Streptomyces</taxon>
    </lineage>
</organism>
<keyword evidence="3" id="KW-1185">Reference proteome</keyword>